<dbReference type="CDD" id="cd03820">
    <property type="entry name" value="GT4_AmsD-like"/>
    <property type="match status" value="1"/>
</dbReference>
<dbReference type="Pfam" id="PF00534">
    <property type="entry name" value="Glycos_transf_1"/>
    <property type="match status" value="1"/>
</dbReference>
<accession>A0ABS7ELX1</accession>
<protein>
    <submittedName>
        <fullName evidence="2">Glycosyltransferase family 4 protein</fullName>
    </submittedName>
</protein>
<gene>
    <name evidence="2" type="ORF">K1F36_01970</name>
</gene>
<dbReference type="SUPFAM" id="SSF53756">
    <property type="entry name" value="UDP-Glycosyltransferase/glycogen phosphorylase"/>
    <property type="match status" value="1"/>
</dbReference>
<sequence>MKLLYITNQISGPGGLERVLSIKASYFADELGHDVHILTLNDTTDSLFFDFSSSIQTHNIELKNSPIHYIKGYLKGIKNTISNVDPDIILVCDDGLKGMLLPLFIGRSRPMIYERHVSKEVAKGIGPNNLFNRLKTRLIYLLMRLGGQKFDAFVVLTQQNLKEWNFPNNIVIPNPLPFCKGKVSTLNNKIVIAVGKQSFQKGYDRLIKSWKDVEKKFPEWKLHIYGSEDPSKKIEKDIEKLNLSDSIKLFKPVKNIKEKFIESSVHVLSSRYEGFGMVIIEAMACGVPSVSFDCPYGPSDIIEDGKNGFLIPNGDIKALGKSLIYIIENSEKRKKMGAYAFKSVDKFQMSVIGEKWNDLFEQLQKN</sequence>
<dbReference type="InterPro" id="IPR001296">
    <property type="entry name" value="Glyco_trans_1"/>
</dbReference>
<evidence type="ECO:0000259" key="1">
    <source>
        <dbReference type="Pfam" id="PF00534"/>
    </source>
</evidence>
<dbReference type="Proteomes" id="UP001196136">
    <property type="component" value="Unassembled WGS sequence"/>
</dbReference>
<organism evidence="2 3">
    <name type="scientific">Flagellimonas abyssi</name>
    <dbReference type="NCBI Taxonomy" id="2864871"/>
    <lineage>
        <taxon>Bacteria</taxon>
        <taxon>Pseudomonadati</taxon>
        <taxon>Bacteroidota</taxon>
        <taxon>Flavobacteriia</taxon>
        <taxon>Flavobacteriales</taxon>
        <taxon>Flavobacteriaceae</taxon>
        <taxon>Flagellimonas</taxon>
    </lineage>
</organism>
<feature type="domain" description="Glycosyl transferase family 1" evidence="1">
    <location>
        <begin position="187"/>
        <end position="342"/>
    </location>
</feature>
<keyword evidence="3" id="KW-1185">Reference proteome</keyword>
<name>A0ABS7ELX1_9FLAO</name>
<reference evidence="2 3" key="1">
    <citation type="submission" date="2021-08" db="EMBL/GenBank/DDBJ databases">
        <title>Muricauda profundi sp. nov., a marine bacterium isolated from deep seawater of the Mariana Trench.</title>
        <authorList>
            <person name="Wei Y."/>
        </authorList>
    </citation>
    <scope>NUCLEOTIDE SEQUENCE [LARGE SCALE GENOMIC DNA]</scope>
    <source>
        <strain evidence="2 3">W52</strain>
    </source>
</reference>
<proteinExistence type="predicted"/>
<evidence type="ECO:0000313" key="3">
    <source>
        <dbReference type="Proteomes" id="UP001196136"/>
    </source>
</evidence>
<dbReference type="PANTHER" id="PTHR12526">
    <property type="entry name" value="GLYCOSYLTRANSFERASE"/>
    <property type="match status" value="1"/>
</dbReference>
<dbReference type="RefSeq" id="WP_220112285.1">
    <property type="nucleotide sequence ID" value="NZ_JAHZSV010000001.1"/>
</dbReference>
<dbReference type="PANTHER" id="PTHR12526:SF630">
    <property type="entry name" value="GLYCOSYLTRANSFERASE"/>
    <property type="match status" value="1"/>
</dbReference>
<dbReference type="EMBL" id="JAHZSV010000001">
    <property type="protein sequence ID" value="MBW8198578.1"/>
    <property type="molecule type" value="Genomic_DNA"/>
</dbReference>
<evidence type="ECO:0000313" key="2">
    <source>
        <dbReference type="EMBL" id="MBW8198578.1"/>
    </source>
</evidence>
<comment type="caution">
    <text evidence="2">The sequence shown here is derived from an EMBL/GenBank/DDBJ whole genome shotgun (WGS) entry which is preliminary data.</text>
</comment>
<dbReference type="Gene3D" id="3.40.50.2000">
    <property type="entry name" value="Glycogen Phosphorylase B"/>
    <property type="match status" value="2"/>
</dbReference>